<dbReference type="PROSITE" id="PS00061">
    <property type="entry name" value="ADH_SHORT"/>
    <property type="match status" value="1"/>
</dbReference>
<dbReference type="PANTHER" id="PTHR44196">
    <property type="entry name" value="DEHYDROGENASE/REDUCTASE SDR FAMILY MEMBER 7B"/>
    <property type="match status" value="1"/>
</dbReference>
<evidence type="ECO:0000256" key="2">
    <source>
        <dbReference type="ARBA" id="ARBA00023002"/>
    </source>
</evidence>
<evidence type="ECO:0000313" key="6">
    <source>
        <dbReference type="Proteomes" id="UP001595629"/>
    </source>
</evidence>
<dbReference type="PRINTS" id="PR00081">
    <property type="entry name" value="GDHRDH"/>
</dbReference>
<dbReference type="Gene3D" id="3.40.50.720">
    <property type="entry name" value="NAD(P)-binding Rossmann-like Domain"/>
    <property type="match status" value="1"/>
</dbReference>
<dbReference type="EMBL" id="JBHRXI010000015">
    <property type="protein sequence ID" value="MFC3614855.1"/>
    <property type="molecule type" value="Genomic_DNA"/>
</dbReference>
<keyword evidence="6" id="KW-1185">Reference proteome</keyword>
<keyword evidence="2 5" id="KW-0560">Oxidoreductase</keyword>
<dbReference type="GO" id="GO:0016491">
    <property type="term" value="F:oxidoreductase activity"/>
    <property type="evidence" value="ECO:0007669"/>
    <property type="project" value="UniProtKB-KW"/>
</dbReference>
<dbReference type="InterPro" id="IPR002347">
    <property type="entry name" value="SDR_fam"/>
</dbReference>
<dbReference type="InterPro" id="IPR020904">
    <property type="entry name" value="Sc_DH/Rdtase_CS"/>
</dbReference>
<organism evidence="5 6">
    <name type="scientific">Lutimaribacter marinistellae</name>
    <dbReference type="NCBI Taxonomy" id="1820329"/>
    <lineage>
        <taxon>Bacteria</taxon>
        <taxon>Pseudomonadati</taxon>
        <taxon>Pseudomonadota</taxon>
        <taxon>Alphaproteobacteria</taxon>
        <taxon>Rhodobacterales</taxon>
        <taxon>Roseobacteraceae</taxon>
        <taxon>Lutimaribacter</taxon>
    </lineage>
</organism>
<name>A0ABV7TIX2_9RHOB</name>
<accession>A0ABV7TIX2</accession>
<comment type="similarity">
    <text evidence="1 3">Belongs to the short-chain dehydrogenases/reductases (SDR) family.</text>
</comment>
<dbReference type="InterPro" id="IPR036291">
    <property type="entry name" value="NAD(P)-bd_dom_sf"/>
</dbReference>
<dbReference type="RefSeq" id="WP_386736133.1">
    <property type="nucleotide sequence ID" value="NZ_JBHRXI010000015.1"/>
</dbReference>
<evidence type="ECO:0000256" key="1">
    <source>
        <dbReference type="ARBA" id="ARBA00006484"/>
    </source>
</evidence>
<reference evidence="6" key="1">
    <citation type="journal article" date="2019" name="Int. J. Syst. Evol. Microbiol.">
        <title>The Global Catalogue of Microorganisms (GCM) 10K type strain sequencing project: providing services to taxonomists for standard genome sequencing and annotation.</title>
        <authorList>
            <consortium name="The Broad Institute Genomics Platform"/>
            <consortium name="The Broad Institute Genome Sequencing Center for Infectious Disease"/>
            <person name="Wu L."/>
            <person name="Ma J."/>
        </authorList>
    </citation>
    <scope>NUCLEOTIDE SEQUENCE [LARGE SCALE GENOMIC DNA]</scope>
    <source>
        <strain evidence="6">KCTC 42911</strain>
    </source>
</reference>
<proteinExistence type="inferred from homology"/>
<sequence length="282" mass="30503">MSRFRDKVAVVTGAGSGIGRALAQALAARGARAVVVADIDGASAGETAEMVRASGAEAMQATLDVAEMEAFSHLAQTVRDRFGVVHQLYNNAGIAQGAQPFVEIAPEQVERVLRVNLFGVLNGTRAFLPLLIESGDAHLVNISSLNGLMAQGEGSIYCTSKFAVRGFTESVRIEMLMAGHKVEVIVVHPGGVRTNIATASRESAGQLPPDLQARAEARERVYNEKLLTMPAEDAVKEMLDGIEKGRSRIVITGQARFIDRLIRFMPESYPRRVVEWQRKTFG</sequence>
<dbReference type="EC" id="1.-.-.-" evidence="5"/>
<evidence type="ECO:0000259" key="4">
    <source>
        <dbReference type="SMART" id="SM00822"/>
    </source>
</evidence>
<dbReference type="PANTHER" id="PTHR44196:SF1">
    <property type="entry name" value="DEHYDROGENASE_REDUCTASE SDR FAMILY MEMBER 7B"/>
    <property type="match status" value="1"/>
</dbReference>
<comment type="caution">
    <text evidence="5">The sequence shown here is derived from an EMBL/GenBank/DDBJ whole genome shotgun (WGS) entry which is preliminary data.</text>
</comment>
<gene>
    <name evidence="5" type="ORF">ACFORG_13880</name>
</gene>
<dbReference type="PRINTS" id="PR00080">
    <property type="entry name" value="SDRFAMILY"/>
</dbReference>
<dbReference type="InterPro" id="IPR057326">
    <property type="entry name" value="KR_dom"/>
</dbReference>
<dbReference type="Pfam" id="PF00106">
    <property type="entry name" value="adh_short"/>
    <property type="match status" value="1"/>
</dbReference>
<protein>
    <submittedName>
        <fullName evidence="5">SDR family NAD(P)-dependent oxidoreductase</fullName>
        <ecNumber evidence="5">1.-.-.-</ecNumber>
    </submittedName>
</protein>
<dbReference type="SUPFAM" id="SSF51735">
    <property type="entry name" value="NAD(P)-binding Rossmann-fold domains"/>
    <property type="match status" value="1"/>
</dbReference>
<dbReference type="Proteomes" id="UP001595629">
    <property type="component" value="Unassembled WGS sequence"/>
</dbReference>
<evidence type="ECO:0000256" key="3">
    <source>
        <dbReference type="RuleBase" id="RU000363"/>
    </source>
</evidence>
<feature type="domain" description="Ketoreductase" evidence="4">
    <location>
        <begin position="7"/>
        <end position="193"/>
    </location>
</feature>
<evidence type="ECO:0000313" key="5">
    <source>
        <dbReference type="EMBL" id="MFC3614855.1"/>
    </source>
</evidence>
<dbReference type="SMART" id="SM00822">
    <property type="entry name" value="PKS_KR"/>
    <property type="match status" value="1"/>
</dbReference>